<feature type="region of interest" description="Disordered" evidence="1">
    <location>
        <begin position="1"/>
        <end position="21"/>
    </location>
</feature>
<accession>A0A6H5IXI8</accession>
<evidence type="ECO:0008006" key="4">
    <source>
        <dbReference type="Google" id="ProtNLM"/>
    </source>
</evidence>
<proteinExistence type="predicted"/>
<sequence>MRTQRCQNVRLMPPKSSSQSTNSVTYSAFLTLTNDAHSTLHSIQPLNVFTLTDASEALLYFFINKINKLPKHSKNKEFGFLQVASTLLLRIITSYFNDRVLECSTNNGAESRDITMDVLQRSVPSPILWNDVNNKILKLKLLDTMYVVGFANDIVLTVVIKQLENRNKKK</sequence>
<keyword evidence="3" id="KW-1185">Reference proteome</keyword>
<evidence type="ECO:0000256" key="1">
    <source>
        <dbReference type="SAM" id="MobiDB-lite"/>
    </source>
</evidence>
<protein>
    <recommendedName>
        <fullName evidence="4">Reverse transcriptase domain-containing protein</fullName>
    </recommendedName>
</protein>
<dbReference type="EMBL" id="CADCXV010001120">
    <property type="protein sequence ID" value="CAB0041527.1"/>
    <property type="molecule type" value="Genomic_DNA"/>
</dbReference>
<name>A0A6H5IXI8_9HYME</name>
<dbReference type="AlphaFoldDB" id="A0A6H5IXI8"/>
<dbReference type="OrthoDB" id="6627000at2759"/>
<evidence type="ECO:0000313" key="3">
    <source>
        <dbReference type="Proteomes" id="UP000479190"/>
    </source>
</evidence>
<dbReference type="Proteomes" id="UP000479190">
    <property type="component" value="Unassembled WGS sequence"/>
</dbReference>
<gene>
    <name evidence="2" type="ORF">TBRA_LOCUS13195</name>
</gene>
<organism evidence="2 3">
    <name type="scientific">Trichogramma brassicae</name>
    <dbReference type="NCBI Taxonomy" id="86971"/>
    <lineage>
        <taxon>Eukaryota</taxon>
        <taxon>Metazoa</taxon>
        <taxon>Ecdysozoa</taxon>
        <taxon>Arthropoda</taxon>
        <taxon>Hexapoda</taxon>
        <taxon>Insecta</taxon>
        <taxon>Pterygota</taxon>
        <taxon>Neoptera</taxon>
        <taxon>Endopterygota</taxon>
        <taxon>Hymenoptera</taxon>
        <taxon>Apocrita</taxon>
        <taxon>Proctotrupomorpha</taxon>
        <taxon>Chalcidoidea</taxon>
        <taxon>Trichogrammatidae</taxon>
        <taxon>Trichogramma</taxon>
    </lineage>
</organism>
<evidence type="ECO:0000313" key="2">
    <source>
        <dbReference type="EMBL" id="CAB0041527.1"/>
    </source>
</evidence>
<reference evidence="2 3" key="1">
    <citation type="submission" date="2020-02" db="EMBL/GenBank/DDBJ databases">
        <authorList>
            <person name="Ferguson B K."/>
        </authorList>
    </citation>
    <scope>NUCLEOTIDE SEQUENCE [LARGE SCALE GENOMIC DNA]</scope>
</reference>